<dbReference type="OrthoDB" id="9777306at2"/>
<evidence type="ECO:0000313" key="7">
    <source>
        <dbReference type="Proteomes" id="UP000286208"/>
    </source>
</evidence>
<keyword evidence="2" id="KW-0479">Metal-binding</keyword>
<reference evidence="6 7" key="1">
    <citation type="submission" date="2018-11" db="EMBL/GenBank/DDBJ databases">
        <title>Rhodococcus spongicola sp. nov. and Rhodococcus xishaensis sp. nov. from marine sponges.</title>
        <authorList>
            <person name="Li L."/>
            <person name="Lin H.W."/>
        </authorList>
    </citation>
    <scope>NUCLEOTIDE SEQUENCE [LARGE SCALE GENOMIC DNA]</scope>
    <source>
        <strain evidence="6 7">CCTCC AB2014297</strain>
    </source>
</reference>
<sequence>MDSLSEPILDTVDHPFSRRTFLGGAGALLVAGMAGATTHATASPQPARAAKPSGLPHRPNIVVIITDQERPPMFWPQGWAEANLPNRKRLADTGLTFDNCCCNAAMCSPSRSTFFTGLYPAQHGVTATLTEGGTVSPTEPTLPLGLQNMAKLLDSAGYNVHYRGKWHMSKGAGGGDPSGADVAAYGFQGWIPPEGGQDTDPDHFGGGCADLDSRYAAEAVDFLRGLDPNDDRPFALVVSFVNPHDVLAYPQTWDAINGTCDNYGSDAPGIFEQGIDLPPTYDESLALNFKPTAQVQSQVLLAAGLGPLPGPEAARNYVNFYAYMHKVVDEHIGAVLDALESRPGVRDSTVVIRMSDHGEMGMSHGGLRQKVFNAYEETLRVPMVISNPALFPQPARSGALASLIDVMPTLATLADVPDRSAWDFRGVDLMPIVTDAAANPTAPSAEVQDVLHFTYDDQNCATPDGQNIVTQPNHMRTIRDHRWKYSAYFDPADVTPPQFEMYDMQTDPLELHNRADARNVAYFDPDQAARMHAKLFEVMDRCGTTPERGLISAPVPGTASGPPR</sequence>
<evidence type="ECO:0000256" key="1">
    <source>
        <dbReference type="ARBA" id="ARBA00008779"/>
    </source>
</evidence>
<dbReference type="InterPro" id="IPR024607">
    <property type="entry name" value="Sulfatase_CS"/>
</dbReference>
<comment type="similarity">
    <text evidence="1">Belongs to the sulfatase family.</text>
</comment>
<dbReference type="RefSeq" id="WP_127917449.1">
    <property type="nucleotide sequence ID" value="NZ_RKLP01000009.1"/>
</dbReference>
<comment type="caution">
    <text evidence="6">The sequence shown here is derived from an EMBL/GenBank/DDBJ whole genome shotgun (WGS) entry which is preliminary data.</text>
</comment>
<dbReference type="InterPro" id="IPR050738">
    <property type="entry name" value="Sulfatase"/>
</dbReference>
<dbReference type="PROSITE" id="PS51318">
    <property type="entry name" value="TAT"/>
    <property type="match status" value="1"/>
</dbReference>
<evidence type="ECO:0000256" key="3">
    <source>
        <dbReference type="ARBA" id="ARBA00022801"/>
    </source>
</evidence>
<dbReference type="CDD" id="cd16035">
    <property type="entry name" value="sulfatase_like"/>
    <property type="match status" value="1"/>
</dbReference>
<dbReference type="InterPro" id="IPR006311">
    <property type="entry name" value="TAT_signal"/>
</dbReference>
<organism evidence="6 7">
    <name type="scientific">Prescottella agglutinans</name>
    <dbReference type="NCBI Taxonomy" id="1644129"/>
    <lineage>
        <taxon>Bacteria</taxon>
        <taxon>Bacillati</taxon>
        <taxon>Actinomycetota</taxon>
        <taxon>Actinomycetes</taxon>
        <taxon>Mycobacteriales</taxon>
        <taxon>Nocardiaceae</taxon>
        <taxon>Prescottella</taxon>
    </lineage>
</organism>
<accession>A0A3S3BSM6</accession>
<dbReference type="PANTHER" id="PTHR42693">
    <property type="entry name" value="ARYLSULFATASE FAMILY MEMBER"/>
    <property type="match status" value="1"/>
</dbReference>
<dbReference type="GO" id="GO:0046872">
    <property type="term" value="F:metal ion binding"/>
    <property type="evidence" value="ECO:0007669"/>
    <property type="project" value="UniProtKB-KW"/>
</dbReference>
<protein>
    <submittedName>
        <fullName evidence="6">Sulfatase</fullName>
    </submittedName>
</protein>
<evidence type="ECO:0000313" key="6">
    <source>
        <dbReference type="EMBL" id="RVW08286.1"/>
    </source>
</evidence>
<feature type="domain" description="Sulfatase N-terminal" evidence="5">
    <location>
        <begin position="59"/>
        <end position="416"/>
    </location>
</feature>
<dbReference type="EMBL" id="RKLP01000009">
    <property type="protein sequence ID" value="RVW08286.1"/>
    <property type="molecule type" value="Genomic_DNA"/>
</dbReference>
<dbReference type="GO" id="GO:0004065">
    <property type="term" value="F:arylsulfatase activity"/>
    <property type="evidence" value="ECO:0007669"/>
    <property type="project" value="TreeGrafter"/>
</dbReference>
<dbReference type="Gene3D" id="3.40.720.10">
    <property type="entry name" value="Alkaline Phosphatase, subunit A"/>
    <property type="match status" value="1"/>
</dbReference>
<dbReference type="PANTHER" id="PTHR42693:SF53">
    <property type="entry name" value="ENDO-4-O-SULFATASE"/>
    <property type="match status" value="1"/>
</dbReference>
<dbReference type="Proteomes" id="UP000286208">
    <property type="component" value="Unassembled WGS sequence"/>
</dbReference>
<name>A0A3S3BSM6_9NOCA</name>
<proteinExistence type="inferred from homology"/>
<keyword evidence="4" id="KW-0106">Calcium</keyword>
<dbReference type="AlphaFoldDB" id="A0A3S3BSM6"/>
<keyword evidence="3" id="KW-0378">Hydrolase</keyword>
<evidence type="ECO:0000256" key="4">
    <source>
        <dbReference type="ARBA" id="ARBA00022837"/>
    </source>
</evidence>
<keyword evidence="7" id="KW-1185">Reference proteome</keyword>
<dbReference type="InterPro" id="IPR000917">
    <property type="entry name" value="Sulfatase_N"/>
</dbReference>
<evidence type="ECO:0000259" key="5">
    <source>
        <dbReference type="Pfam" id="PF00884"/>
    </source>
</evidence>
<dbReference type="InterPro" id="IPR017850">
    <property type="entry name" value="Alkaline_phosphatase_core_sf"/>
</dbReference>
<dbReference type="SUPFAM" id="SSF53649">
    <property type="entry name" value="Alkaline phosphatase-like"/>
    <property type="match status" value="1"/>
</dbReference>
<evidence type="ECO:0000256" key="2">
    <source>
        <dbReference type="ARBA" id="ARBA00022723"/>
    </source>
</evidence>
<dbReference type="Pfam" id="PF00884">
    <property type="entry name" value="Sulfatase"/>
    <property type="match status" value="1"/>
</dbReference>
<gene>
    <name evidence="6" type="ORF">EGT67_17980</name>
</gene>
<dbReference type="PROSITE" id="PS00523">
    <property type="entry name" value="SULFATASE_1"/>
    <property type="match status" value="1"/>
</dbReference>